<name>A0ABR1FLJ0_AURAN</name>
<feature type="transmembrane region" description="Helical" evidence="7">
    <location>
        <begin position="58"/>
        <end position="81"/>
    </location>
</feature>
<dbReference type="Pfam" id="PF01545">
    <property type="entry name" value="Cation_efflux"/>
    <property type="match status" value="2"/>
</dbReference>
<comment type="caution">
    <text evidence="9">The sequence shown here is derived from an EMBL/GenBank/DDBJ whole genome shotgun (WGS) entry which is preliminary data.</text>
</comment>
<keyword evidence="10" id="KW-1185">Reference proteome</keyword>
<feature type="compositionally biased region" description="Basic and acidic residues" evidence="6">
    <location>
        <begin position="303"/>
        <end position="314"/>
    </location>
</feature>
<evidence type="ECO:0000256" key="6">
    <source>
        <dbReference type="SAM" id="MobiDB-lite"/>
    </source>
</evidence>
<dbReference type="InterPro" id="IPR050681">
    <property type="entry name" value="CDF/SLC30A"/>
</dbReference>
<protein>
    <recommendedName>
        <fullName evidence="8">Cation efflux protein transmembrane domain-containing protein</fullName>
    </recommendedName>
</protein>
<evidence type="ECO:0000256" key="1">
    <source>
        <dbReference type="ARBA" id="ARBA00004141"/>
    </source>
</evidence>
<accession>A0ABR1FLJ0</accession>
<keyword evidence="3" id="KW-0406">Ion transport</keyword>
<evidence type="ECO:0000313" key="10">
    <source>
        <dbReference type="Proteomes" id="UP001363151"/>
    </source>
</evidence>
<keyword evidence="3" id="KW-0813">Transport</keyword>
<evidence type="ECO:0000256" key="3">
    <source>
        <dbReference type="ARBA" id="ARBA00022906"/>
    </source>
</evidence>
<keyword evidence="2 7" id="KW-0812">Transmembrane</keyword>
<keyword evidence="3" id="KW-0862">Zinc</keyword>
<feature type="domain" description="Cation efflux protein transmembrane" evidence="8">
    <location>
        <begin position="351"/>
        <end position="551"/>
    </location>
</feature>
<proteinExistence type="predicted"/>
<evidence type="ECO:0000256" key="2">
    <source>
        <dbReference type="ARBA" id="ARBA00022692"/>
    </source>
</evidence>
<feature type="transmembrane region" description="Helical" evidence="7">
    <location>
        <begin position="131"/>
        <end position="150"/>
    </location>
</feature>
<feature type="region of interest" description="Disordered" evidence="6">
    <location>
        <begin position="295"/>
        <end position="315"/>
    </location>
</feature>
<evidence type="ECO:0000259" key="8">
    <source>
        <dbReference type="Pfam" id="PF01545"/>
    </source>
</evidence>
<evidence type="ECO:0000256" key="4">
    <source>
        <dbReference type="ARBA" id="ARBA00022989"/>
    </source>
</evidence>
<feature type="region of interest" description="Disordered" evidence="6">
    <location>
        <begin position="1"/>
        <end position="23"/>
    </location>
</feature>
<dbReference type="EMBL" id="JBBJCI010000364">
    <property type="protein sequence ID" value="KAK7233048.1"/>
    <property type="molecule type" value="Genomic_DNA"/>
</dbReference>
<feature type="transmembrane region" description="Helical" evidence="7">
    <location>
        <begin position="450"/>
        <end position="473"/>
    </location>
</feature>
<feature type="transmembrane region" description="Helical" evidence="7">
    <location>
        <begin position="538"/>
        <end position="559"/>
    </location>
</feature>
<feature type="transmembrane region" description="Helical" evidence="7">
    <location>
        <begin position="411"/>
        <end position="430"/>
    </location>
</feature>
<dbReference type="Proteomes" id="UP001363151">
    <property type="component" value="Unassembled WGS sequence"/>
</dbReference>
<reference evidence="9 10" key="1">
    <citation type="submission" date="2024-03" db="EMBL/GenBank/DDBJ databases">
        <title>Aureococcus anophagefferens CCMP1851 and Kratosvirus quantuckense: Draft genome of a second virus-susceptible host strain in the model system.</title>
        <authorList>
            <person name="Chase E."/>
            <person name="Truchon A.R."/>
            <person name="Schepens W."/>
            <person name="Wilhelm S.W."/>
        </authorList>
    </citation>
    <scope>NUCLEOTIDE SEQUENCE [LARGE SCALE GENOMIC DNA]</scope>
    <source>
        <strain evidence="9 10">CCMP1851</strain>
    </source>
</reference>
<gene>
    <name evidence="9" type="ORF">SO694_00039113</name>
</gene>
<evidence type="ECO:0000256" key="7">
    <source>
        <dbReference type="SAM" id="Phobius"/>
    </source>
</evidence>
<keyword evidence="5 7" id="KW-0472">Membrane</keyword>
<comment type="subcellular location">
    <subcellularLocation>
        <location evidence="1">Membrane</location>
        <topology evidence="1">Multi-pass membrane protein</topology>
    </subcellularLocation>
</comment>
<keyword evidence="3" id="KW-0864">Zinc transport</keyword>
<evidence type="ECO:0000256" key="5">
    <source>
        <dbReference type="ARBA" id="ARBA00023136"/>
    </source>
</evidence>
<feature type="transmembrane region" description="Helical" evidence="7">
    <location>
        <begin position="170"/>
        <end position="191"/>
    </location>
</feature>
<dbReference type="SUPFAM" id="SSF161111">
    <property type="entry name" value="Cation efflux protein transmembrane domain-like"/>
    <property type="match status" value="2"/>
</dbReference>
<dbReference type="InterPro" id="IPR058533">
    <property type="entry name" value="Cation_efflux_TM"/>
</dbReference>
<organism evidence="9 10">
    <name type="scientific">Aureococcus anophagefferens</name>
    <name type="common">Harmful bloom alga</name>
    <dbReference type="NCBI Taxonomy" id="44056"/>
    <lineage>
        <taxon>Eukaryota</taxon>
        <taxon>Sar</taxon>
        <taxon>Stramenopiles</taxon>
        <taxon>Ochrophyta</taxon>
        <taxon>Pelagophyceae</taxon>
        <taxon>Pelagomonadales</taxon>
        <taxon>Pelagomonadaceae</taxon>
        <taxon>Aureococcus</taxon>
    </lineage>
</organism>
<sequence>MEPRDRASSAGRPRNASALSNMSFDERGTTVRQSSLASERPSHAVALSKRALGDGVRVCGIWISGNGVSLLTSAVLFGLITSVQYGYALQVGSVALQADCVSMGVDALAFLGNLFADCFPKDSPKKRRVELGMSGISHLLLLGFTIKFVLDGVGDSQVTDDDESPGERQTMGWVVFGFALGGLLFDVISLLAYKFFGTRAAADEHGRTEDALTFGINTNMCAALLHIISDLARSSTTFVEGIVLLKVKSIPATQADGISTLVVCSIIALGASAALLTWMREVYVYVSREEESDESRDSINPLRRGDDQVNKTRADSLSGRAESFAGNVSAALGDSYSCLCCRISGNGVSLLTSAALFGLITSVQYGYALQVGSVALQADCMSMGVDALAFLGNLFADCFPKDSPKKRRVELSMSGVSHFLLLGFTIKFVLDGVGDSQVTSDDDSPGERRTMGWVVFGFALGGLLFDLISLLAYKFYGTRAEADEHGHREDDLTFGINTNMCAALLHIVSDLARSSTTFVEGIILLKVTSIPATRADGVSTLVVCSIIAVGASAAILAWLREVYHYVTAQKPEGYASLNGDEPTRSMV</sequence>
<feature type="transmembrane region" description="Helical" evidence="7">
    <location>
        <begin position="258"/>
        <end position="278"/>
    </location>
</feature>
<feature type="domain" description="Cation efflux protein transmembrane" evidence="8">
    <location>
        <begin position="71"/>
        <end position="271"/>
    </location>
</feature>
<dbReference type="InterPro" id="IPR027469">
    <property type="entry name" value="Cation_efflux_TMD_sf"/>
</dbReference>
<keyword evidence="4 7" id="KW-1133">Transmembrane helix</keyword>
<dbReference type="Gene3D" id="1.20.1510.10">
    <property type="entry name" value="Cation efflux protein transmembrane domain"/>
    <property type="match status" value="2"/>
</dbReference>
<dbReference type="PANTHER" id="PTHR11562:SF17">
    <property type="entry name" value="RE54080P-RELATED"/>
    <property type="match status" value="1"/>
</dbReference>
<dbReference type="PANTHER" id="PTHR11562">
    <property type="entry name" value="CATION EFFLUX PROTEIN/ ZINC TRANSPORTER"/>
    <property type="match status" value="1"/>
</dbReference>
<feature type="transmembrane region" description="Helical" evidence="7">
    <location>
        <begin position="101"/>
        <end position="119"/>
    </location>
</feature>
<evidence type="ECO:0000313" key="9">
    <source>
        <dbReference type="EMBL" id="KAK7233048.1"/>
    </source>
</evidence>